<proteinExistence type="predicted"/>
<dbReference type="InterPro" id="IPR010918">
    <property type="entry name" value="PurM-like_C_dom"/>
</dbReference>
<gene>
    <name evidence="2" type="ORF">CITCOLO1_LOCUS16106</name>
</gene>
<dbReference type="InterPro" id="IPR036676">
    <property type="entry name" value="PurM-like_C_sf"/>
</dbReference>
<evidence type="ECO:0000259" key="1">
    <source>
        <dbReference type="Pfam" id="PF02769"/>
    </source>
</evidence>
<dbReference type="PANTHER" id="PTHR10099:SF1">
    <property type="entry name" value="PHOSPHORIBOSYLFORMYLGLYCINAMIDINE SYNTHASE"/>
    <property type="match status" value="1"/>
</dbReference>
<keyword evidence="3" id="KW-1185">Reference proteome</keyword>
<protein>
    <recommendedName>
        <fullName evidence="1">PurM-like C-terminal domain-containing protein</fullName>
    </recommendedName>
</protein>
<dbReference type="PANTHER" id="PTHR10099">
    <property type="entry name" value="PHOSPHORIBOSYLFORMYLGLYCINAMIDINE SYNTHASE"/>
    <property type="match status" value="1"/>
</dbReference>
<evidence type="ECO:0000313" key="2">
    <source>
        <dbReference type="EMBL" id="CAK9323892.1"/>
    </source>
</evidence>
<accession>A0ABP0YVD3</accession>
<dbReference type="Gene3D" id="3.30.1330.10">
    <property type="entry name" value="PurM-like, N-terminal domain"/>
    <property type="match status" value="1"/>
</dbReference>
<dbReference type="Pfam" id="PF02769">
    <property type="entry name" value="AIRS_C"/>
    <property type="match status" value="1"/>
</dbReference>
<dbReference type="Gene3D" id="3.90.650.10">
    <property type="entry name" value="PurM-like C-terminal domain"/>
    <property type="match status" value="1"/>
</dbReference>
<organism evidence="2 3">
    <name type="scientific">Citrullus colocynthis</name>
    <name type="common">colocynth</name>
    <dbReference type="NCBI Taxonomy" id="252529"/>
    <lineage>
        <taxon>Eukaryota</taxon>
        <taxon>Viridiplantae</taxon>
        <taxon>Streptophyta</taxon>
        <taxon>Embryophyta</taxon>
        <taxon>Tracheophyta</taxon>
        <taxon>Spermatophyta</taxon>
        <taxon>Magnoliopsida</taxon>
        <taxon>eudicotyledons</taxon>
        <taxon>Gunneridae</taxon>
        <taxon>Pentapetalae</taxon>
        <taxon>rosids</taxon>
        <taxon>fabids</taxon>
        <taxon>Cucurbitales</taxon>
        <taxon>Cucurbitaceae</taxon>
        <taxon>Benincaseae</taxon>
        <taxon>Citrullus</taxon>
    </lineage>
</organism>
<sequence>MYSGSYPGVETGVGGRIRDTHATGKGSLIGTGTVGYCVGNLNIEGSYAPWEDSSFVYPPNLASPLKILIDASNGAADYGNKFGEPLIQGFARSFGMRLPSGKRREWLKPIMFSGAMGRIDHSHISKEELDVGMLVVKIGGPAYRIGMGGGAASSMVSGQNDAELDFNAVQRGDAEMAQKLYRVVRACVEMGKTTQLLVFMTRKLGKLQCCQGNYISKRS</sequence>
<dbReference type="Proteomes" id="UP001642487">
    <property type="component" value="Chromosome 6"/>
</dbReference>
<dbReference type="SUPFAM" id="SSF55326">
    <property type="entry name" value="PurM N-terminal domain-like"/>
    <property type="match status" value="1"/>
</dbReference>
<dbReference type="InterPro" id="IPR036921">
    <property type="entry name" value="PurM-like_N_sf"/>
</dbReference>
<evidence type="ECO:0000313" key="3">
    <source>
        <dbReference type="Proteomes" id="UP001642487"/>
    </source>
</evidence>
<dbReference type="EMBL" id="OZ021740">
    <property type="protein sequence ID" value="CAK9323892.1"/>
    <property type="molecule type" value="Genomic_DNA"/>
</dbReference>
<name>A0ABP0YVD3_9ROSI</name>
<feature type="domain" description="PurM-like C-terminal" evidence="1">
    <location>
        <begin position="131"/>
        <end position="190"/>
    </location>
</feature>
<dbReference type="SUPFAM" id="SSF56042">
    <property type="entry name" value="PurM C-terminal domain-like"/>
    <property type="match status" value="1"/>
</dbReference>
<reference evidence="2 3" key="1">
    <citation type="submission" date="2024-03" db="EMBL/GenBank/DDBJ databases">
        <authorList>
            <person name="Gkanogiannis A."/>
            <person name="Becerra Lopez-Lavalle L."/>
        </authorList>
    </citation>
    <scope>NUCLEOTIDE SEQUENCE [LARGE SCALE GENOMIC DNA]</scope>
</reference>